<gene>
    <name evidence="1" type="ORF">MSG28_002549</name>
</gene>
<dbReference type="EMBL" id="CM046103">
    <property type="protein sequence ID" value="KAI8428364.1"/>
    <property type="molecule type" value="Genomic_DNA"/>
</dbReference>
<proteinExistence type="predicted"/>
<organism evidence="1 2">
    <name type="scientific">Choristoneura fumiferana</name>
    <name type="common">Spruce budworm moth</name>
    <name type="synonym">Archips fumiferana</name>
    <dbReference type="NCBI Taxonomy" id="7141"/>
    <lineage>
        <taxon>Eukaryota</taxon>
        <taxon>Metazoa</taxon>
        <taxon>Ecdysozoa</taxon>
        <taxon>Arthropoda</taxon>
        <taxon>Hexapoda</taxon>
        <taxon>Insecta</taxon>
        <taxon>Pterygota</taxon>
        <taxon>Neoptera</taxon>
        <taxon>Endopterygota</taxon>
        <taxon>Lepidoptera</taxon>
        <taxon>Glossata</taxon>
        <taxon>Ditrysia</taxon>
        <taxon>Tortricoidea</taxon>
        <taxon>Tortricidae</taxon>
        <taxon>Tortricinae</taxon>
        <taxon>Choristoneura</taxon>
    </lineage>
</organism>
<accession>A0ACC0JWE6</accession>
<keyword evidence="2" id="KW-1185">Reference proteome</keyword>
<reference evidence="1 2" key="1">
    <citation type="journal article" date="2022" name="Genome Biol. Evol.">
        <title>The Spruce Budworm Genome: Reconstructing the Evolutionary History of Antifreeze Proteins.</title>
        <authorList>
            <person name="Beliveau C."/>
            <person name="Gagne P."/>
            <person name="Picq S."/>
            <person name="Vernygora O."/>
            <person name="Keeling C.I."/>
            <person name="Pinkney K."/>
            <person name="Doucet D."/>
            <person name="Wen F."/>
            <person name="Johnston J.S."/>
            <person name="Maaroufi H."/>
            <person name="Boyle B."/>
            <person name="Laroche J."/>
            <person name="Dewar K."/>
            <person name="Juretic N."/>
            <person name="Blackburn G."/>
            <person name="Nisole A."/>
            <person name="Brunet B."/>
            <person name="Brandao M."/>
            <person name="Lumley L."/>
            <person name="Duan J."/>
            <person name="Quan G."/>
            <person name="Lucarotti C.J."/>
            <person name="Roe A.D."/>
            <person name="Sperling F.A.H."/>
            <person name="Levesque R.C."/>
            <person name="Cusson M."/>
        </authorList>
    </citation>
    <scope>NUCLEOTIDE SEQUENCE [LARGE SCALE GENOMIC DNA]</scope>
    <source>
        <strain evidence="1">Glfc:IPQL:Cfum</strain>
    </source>
</reference>
<dbReference type="Proteomes" id="UP001064048">
    <property type="component" value="Chromosome 3"/>
</dbReference>
<evidence type="ECO:0000313" key="2">
    <source>
        <dbReference type="Proteomes" id="UP001064048"/>
    </source>
</evidence>
<protein>
    <submittedName>
        <fullName evidence="1">Uncharacterized protein</fullName>
    </submittedName>
</protein>
<comment type="caution">
    <text evidence="1">The sequence shown here is derived from an EMBL/GenBank/DDBJ whole genome shotgun (WGS) entry which is preliminary data.</text>
</comment>
<sequence>MVRSDEVDKGANIVAVAVDSKAIVKPDGNVYRRERSCAIVVRPATALVIVLMSTVMELSHSVKANEALSLPKRL</sequence>
<evidence type="ECO:0000313" key="1">
    <source>
        <dbReference type="EMBL" id="KAI8428364.1"/>
    </source>
</evidence>
<name>A0ACC0JWE6_CHOFU</name>